<dbReference type="PIRSF" id="PIRSF000714">
    <property type="entry name" value="HIT"/>
    <property type="match status" value="1"/>
</dbReference>
<dbReference type="InterPro" id="IPR026026">
    <property type="entry name" value="HIT_Hint"/>
</dbReference>
<dbReference type="GO" id="GO:0016787">
    <property type="term" value="F:hydrolase activity"/>
    <property type="evidence" value="ECO:0007669"/>
    <property type="project" value="UniProtKB-KW"/>
</dbReference>
<dbReference type="PROSITE" id="PS51084">
    <property type="entry name" value="HIT_2"/>
    <property type="match status" value="1"/>
</dbReference>
<dbReference type="RefSeq" id="WP_301331442.1">
    <property type="nucleotide sequence ID" value="NZ_FOFS01000011.1"/>
</dbReference>
<dbReference type="AlphaFoldDB" id="A0A1H9J6R7"/>
<keyword evidence="4" id="KW-1185">Reference proteome</keyword>
<comment type="caution">
    <text evidence="1">Lacks conserved residue(s) required for the propagation of feature annotation.</text>
</comment>
<dbReference type="SUPFAM" id="SSF54197">
    <property type="entry name" value="HIT-like"/>
    <property type="match status" value="1"/>
</dbReference>
<dbReference type="Proteomes" id="UP000199233">
    <property type="component" value="Unassembled WGS sequence"/>
</dbReference>
<evidence type="ECO:0000256" key="1">
    <source>
        <dbReference type="PROSITE-ProRule" id="PRU00464"/>
    </source>
</evidence>
<protein>
    <submittedName>
        <fullName evidence="3">Diadenosine tetraphosphate (Ap4A) hydrolase</fullName>
    </submittedName>
</protein>
<dbReference type="Gene3D" id="3.30.428.10">
    <property type="entry name" value="HIT-like"/>
    <property type="match status" value="1"/>
</dbReference>
<sequence>MKYQFPATSAMTLHPGFELHPQLRADTLAVGDWPLSRVLLMNDTHYPWLILVPRRPGLREIYELPEGERQQLMRESCLLASTLMRLFTGDKLNVAALGNMVPQLHLHHIVRRVGDPAWPAPVWGRHPAQPYLEAAADDCLALLRRELTALLPLQV</sequence>
<name>A0A1H9J6R7_9GAMM</name>
<reference evidence="4" key="1">
    <citation type="submission" date="2016-10" db="EMBL/GenBank/DDBJ databases">
        <authorList>
            <person name="Varghese N."/>
            <person name="Submissions S."/>
        </authorList>
    </citation>
    <scope>NUCLEOTIDE SEQUENCE [LARGE SCALE GENOMIC DNA]</scope>
    <source>
        <strain evidence="4">DSM 25927</strain>
    </source>
</reference>
<evidence type="ECO:0000313" key="3">
    <source>
        <dbReference type="EMBL" id="SEQ82560.1"/>
    </source>
</evidence>
<proteinExistence type="predicted"/>
<dbReference type="Pfam" id="PF01230">
    <property type="entry name" value="HIT"/>
    <property type="match status" value="1"/>
</dbReference>
<evidence type="ECO:0000259" key="2">
    <source>
        <dbReference type="PROSITE" id="PS51084"/>
    </source>
</evidence>
<gene>
    <name evidence="3" type="ORF">SAMN04488038_11140</name>
</gene>
<organism evidence="3 4">
    <name type="scientific">Solimonas aquatica</name>
    <dbReference type="NCBI Taxonomy" id="489703"/>
    <lineage>
        <taxon>Bacteria</taxon>
        <taxon>Pseudomonadati</taxon>
        <taxon>Pseudomonadota</taxon>
        <taxon>Gammaproteobacteria</taxon>
        <taxon>Nevskiales</taxon>
        <taxon>Nevskiaceae</taxon>
        <taxon>Solimonas</taxon>
    </lineage>
</organism>
<accession>A0A1H9J6R7</accession>
<evidence type="ECO:0000313" key="4">
    <source>
        <dbReference type="Proteomes" id="UP000199233"/>
    </source>
</evidence>
<dbReference type="EMBL" id="FOFS01000011">
    <property type="protein sequence ID" value="SEQ82560.1"/>
    <property type="molecule type" value="Genomic_DNA"/>
</dbReference>
<dbReference type="STRING" id="489703.SAMN04488038_11140"/>
<feature type="domain" description="HIT" evidence="2">
    <location>
        <begin position="49"/>
        <end position="118"/>
    </location>
</feature>
<keyword evidence="3" id="KW-0378">Hydrolase</keyword>
<dbReference type="InterPro" id="IPR036265">
    <property type="entry name" value="HIT-like_sf"/>
</dbReference>
<dbReference type="InterPro" id="IPR011146">
    <property type="entry name" value="HIT-like"/>
</dbReference>